<evidence type="ECO:0000313" key="16">
    <source>
        <dbReference type="EMBL" id="GAA4282563.1"/>
    </source>
</evidence>
<dbReference type="PROSITE" id="PS00617">
    <property type="entry name" value="RECF_1"/>
    <property type="match status" value="1"/>
</dbReference>
<proteinExistence type="inferred from homology"/>
<dbReference type="InterPro" id="IPR027417">
    <property type="entry name" value="P-loop_NTPase"/>
</dbReference>
<feature type="domain" description="RecF/RecN/SMC N-terminal" evidence="15">
    <location>
        <begin position="3"/>
        <end position="352"/>
    </location>
</feature>
<dbReference type="PANTHER" id="PTHR32182:SF0">
    <property type="entry name" value="DNA REPLICATION AND REPAIR PROTEIN RECF"/>
    <property type="match status" value="1"/>
</dbReference>
<reference evidence="17" key="1">
    <citation type="journal article" date="2019" name="Int. J. Syst. Evol. Microbiol.">
        <title>The Global Catalogue of Microorganisms (GCM) 10K type strain sequencing project: providing services to taxonomists for standard genome sequencing and annotation.</title>
        <authorList>
            <consortium name="The Broad Institute Genomics Platform"/>
            <consortium name="The Broad Institute Genome Sequencing Center for Infectious Disease"/>
            <person name="Wu L."/>
            <person name="Ma J."/>
        </authorList>
    </citation>
    <scope>NUCLEOTIDE SEQUENCE [LARGE SCALE GENOMIC DNA]</scope>
    <source>
        <strain evidence="17">JCM 17458</strain>
    </source>
</reference>
<evidence type="ECO:0000256" key="5">
    <source>
        <dbReference type="ARBA" id="ARBA00022705"/>
    </source>
</evidence>
<dbReference type="NCBIfam" id="TIGR00611">
    <property type="entry name" value="recf"/>
    <property type="match status" value="1"/>
</dbReference>
<dbReference type="PANTHER" id="PTHR32182">
    <property type="entry name" value="DNA REPLICATION AND REPAIR PROTEIN RECF"/>
    <property type="match status" value="1"/>
</dbReference>
<dbReference type="SUPFAM" id="SSF52540">
    <property type="entry name" value="P-loop containing nucleoside triphosphate hydrolases"/>
    <property type="match status" value="1"/>
</dbReference>
<keyword evidence="17" id="KW-1185">Reference proteome</keyword>
<keyword evidence="4 13" id="KW-0963">Cytoplasm</keyword>
<evidence type="ECO:0000259" key="15">
    <source>
        <dbReference type="Pfam" id="PF02463"/>
    </source>
</evidence>
<name>A0ABP8EF82_9MICO</name>
<dbReference type="Proteomes" id="UP001501586">
    <property type="component" value="Unassembled WGS sequence"/>
</dbReference>
<dbReference type="InterPro" id="IPR042174">
    <property type="entry name" value="RecF_2"/>
</dbReference>
<organism evidence="16 17">
    <name type="scientific">Brevibacterium daeguense</name>
    <dbReference type="NCBI Taxonomy" id="909936"/>
    <lineage>
        <taxon>Bacteria</taxon>
        <taxon>Bacillati</taxon>
        <taxon>Actinomycetota</taxon>
        <taxon>Actinomycetes</taxon>
        <taxon>Micrococcales</taxon>
        <taxon>Brevibacteriaceae</taxon>
        <taxon>Brevibacterium</taxon>
    </lineage>
</organism>
<dbReference type="RefSeq" id="WP_236865812.1">
    <property type="nucleotide sequence ID" value="NZ_BAABAZ010000003.1"/>
</dbReference>
<comment type="caution">
    <text evidence="13">Lacks conserved residue(s) required for the propagation of feature annotation.</text>
</comment>
<dbReference type="InterPro" id="IPR018078">
    <property type="entry name" value="DNA-binding_RecF_CS"/>
</dbReference>
<keyword evidence="7 13" id="KW-0227">DNA damage</keyword>
<evidence type="ECO:0000256" key="10">
    <source>
        <dbReference type="ARBA" id="ARBA00023204"/>
    </source>
</evidence>
<keyword evidence="5 13" id="KW-0235">DNA replication</keyword>
<gene>
    <name evidence="13 16" type="primary">recF</name>
    <name evidence="16" type="ORF">GCM10022261_00940</name>
</gene>
<evidence type="ECO:0000256" key="8">
    <source>
        <dbReference type="ARBA" id="ARBA00022840"/>
    </source>
</evidence>
<dbReference type="Gene3D" id="1.20.1050.90">
    <property type="entry name" value="RecF/RecN/SMC, N-terminal domain"/>
    <property type="match status" value="1"/>
</dbReference>
<dbReference type="PROSITE" id="PS00618">
    <property type="entry name" value="RECF_2"/>
    <property type="match status" value="1"/>
</dbReference>
<keyword evidence="11 13" id="KW-0742">SOS response</keyword>
<evidence type="ECO:0000256" key="12">
    <source>
        <dbReference type="ARBA" id="ARBA00025401"/>
    </source>
</evidence>
<comment type="similarity">
    <text evidence="2 13 14">Belongs to the RecF family.</text>
</comment>
<comment type="caution">
    <text evidence="16">The sequence shown here is derived from an EMBL/GenBank/DDBJ whole genome shotgun (WGS) entry which is preliminary data.</text>
</comment>
<evidence type="ECO:0000256" key="14">
    <source>
        <dbReference type="RuleBase" id="RU000578"/>
    </source>
</evidence>
<evidence type="ECO:0000256" key="2">
    <source>
        <dbReference type="ARBA" id="ARBA00008016"/>
    </source>
</evidence>
<dbReference type="HAMAP" id="MF_00365">
    <property type="entry name" value="RecF"/>
    <property type="match status" value="1"/>
</dbReference>
<keyword evidence="6 13" id="KW-0547">Nucleotide-binding</keyword>
<keyword evidence="10 13" id="KW-0234">DNA repair</keyword>
<dbReference type="Gene3D" id="3.40.50.300">
    <property type="entry name" value="P-loop containing nucleotide triphosphate hydrolases"/>
    <property type="match status" value="1"/>
</dbReference>
<sequence>MWVSRLSLRDFRSYVSLDVELSAGVTTFVAPNGSGKTNLVEALGYLSALRSHRVSQDLPLVRHATEQATVSALAHRGQRQVTVEVTIKARGANRSRVNRQPVRVREIIGLLPSVVFAPEDLSLVRGEPGDRRDFLDTLLVGRQPRFAGVIADFERALRQRNALLKSLRAEPNPALEATLDIWDQAFAEAAAQLVIGRRALLADLREPLAENFAYVAAEARTERRQATAEYSSRIDYTGVTSTADARDVIVEALLARRRPETERGLTLVGPQRDDVLLSIGAVPAKGYASHGESWSLALALRLAGWELLRGDSDDPADQPVLILDDVFAELDAGRRRRLAAKVVDAEQVLITAAVAGDVPEELSATIVDLLGLGGQALDAHEDEQGVDDAAGR</sequence>
<dbReference type="Pfam" id="PF02463">
    <property type="entry name" value="SMC_N"/>
    <property type="match status" value="1"/>
</dbReference>
<accession>A0ABP8EF82</accession>
<dbReference type="InterPro" id="IPR003395">
    <property type="entry name" value="RecF/RecN/SMC_N"/>
</dbReference>
<evidence type="ECO:0000256" key="9">
    <source>
        <dbReference type="ARBA" id="ARBA00023125"/>
    </source>
</evidence>
<evidence type="ECO:0000256" key="1">
    <source>
        <dbReference type="ARBA" id="ARBA00004496"/>
    </source>
</evidence>
<keyword evidence="9 13" id="KW-0238">DNA-binding</keyword>
<evidence type="ECO:0000256" key="13">
    <source>
        <dbReference type="HAMAP-Rule" id="MF_00365"/>
    </source>
</evidence>
<evidence type="ECO:0000313" key="17">
    <source>
        <dbReference type="Proteomes" id="UP001501586"/>
    </source>
</evidence>
<evidence type="ECO:0000256" key="7">
    <source>
        <dbReference type="ARBA" id="ARBA00022763"/>
    </source>
</evidence>
<dbReference type="InterPro" id="IPR001238">
    <property type="entry name" value="DNA-binding_RecF"/>
</dbReference>
<keyword evidence="8 13" id="KW-0067">ATP-binding</keyword>
<protein>
    <recommendedName>
        <fullName evidence="3 13">DNA replication and repair protein RecF</fullName>
    </recommendedName>
</protein>
<evidence type="ECO:0000256" key="4">
    <source>
        <dbReference type="ARBA" id="ARBA00022490"/>
    </source>
</evidence>
<evidence type="ECO:0000256" key="11">
    <source>
        <dbReference type="ARBA" id="ARBA00023236"/>
    </source>
</evidence>
<evidence type="ECO:0000256" key="6">
    <source>
        <dbReference type="ARBA" id="ARBA00022741"/>
    </source>
</evidence>
<evidence type="ECO:0000256" key="3">
    <source>
        <dbReference type="ARBA" id="ARBA00020170"/>
    </source>
</evidence>
<dbReference type="EMBL" id="BAABAZ010000003">
    <property type="protein sequence ID" value="GAA4282563.1"/>
    <property type="molecule type" value="Genomic_DNA"/>
</dbReference>
<comment type="subcellular location">
    <subcellularLocation>
        <location evidence="1 13 14">Cytoplasm</location>
    </subcellularLocation>
</comment>
<comment type="function">
    <text evidence="12 13 14">The RecF protein is involved in DNA metabolism; it is required for DNA replication and normal SOS inducibility. RecF binds preferentially to single-stranded, linear DNA. It also seems to bind ATP.</text>
</comment>